<evidence type="ECO:0000259" key="2">
    <source>
        <dbReference type="PROSITE" id="PS50234"/>
    </source>
</evidence>
<protein>
    <recommendedName>
        <fullName evidence="2">VWFA domain-containing protein</fullName>
    </recommendedName>
</protein>
<accession>A0A7S2NRL6</accession>
<gene>
    <name evidence="3" type="ORF">BRAN1462_LOCUS21286</name>
</gene>
<dbReference type="SMART" id="SM00504">
    <property type="entry name" value="Ubox"/>
    <property type="match status" value="1"/>
</dbReference>
<reference evidence="3" key="1">
    <citation type="submission" date="2021-01" db="EMBL/GenBank/DDBJ databases">
        <authorList>
            <person name="Corre E."/>
            <person name="Pelletier E."/>
            <person name="Niang G."/>
            <person name="Scheremetjew M."/>
            <person name="Finn R."/>
            <person name="Kale V."/>
            <person name="Holt S."/>
            <person name="Cochrane G."/>
            <person name="Meng A."/>
            <person name="Brown T."/>
            <person name="Cohen L."/>
        </authorList>
    </citation>
    <scope>NUCLEOTIDE SEQUENCE</scope>
    <source>
        <strain evidence="3">RCC3387</strain>
    </source>
</reference>
<dbReference type="EMBL" id="HBGW01033722">
    <property type="protein sequence ID" value="CAD9556575.1"/>
    <property type="molecule type" value="Transcribed_RNA"/>
</dbReference>
<dbReference type="Pfam" id="PF04564">
    <property type="entry name" value="U-box"/>
    <property type="match status" value="1"/>
</dbReference>
<dbReference type="InterPro" id="IPR002035">
    <property type="entry name" value="VWF_A"/>
</dbReference>
<evidence type="ECO:0000256" key="1">
    <source>
        <dbReference type="SAM" id="MobiDB-lite"/>
    </source>
</evidence>
<dbReference type="SMART" id="SM00327">
    <property type="entry name" value="VWA"/>
    <property type="match status" value="1"/>
</dbReference>
<evidence type="ECO:0000313" key="3">
    <source>
        <dbReference type="EMBL" id="CAD9556575.1"/>
    </source>
</evidence>
<dbReference type="InterPro" id="IPR003613">
    <property type="entry name" value="Ubox_domain"/>
</dbReference>
<dbReference type="GO" id="GO:0016567">
    <property type="term" value="P:protein ubiquitination"/>
    <property type="evidence" value="ECO:0007669"/>
    <property type="project" value="InterPro"/>
</dbReference>
<dbReference type="CDD" id="cd00198">
    <property type="entry name" value="vWFA"/>
    <property type="match status" value="1"/>
</dbReference>
<dbReference type="InterPro" id="IPR036465">
    <property type="entry name" value="vWFA_dom_sf"/>
</dbReference>
<dbReference type="AlphaFoldDB" id="A0A7S2NRL6"/>
<dbReference type="SUPFAM" id="SSF57850">
    <property type="entry name" value="RING/U-box"/>
    <property type="match status" value="1"/>
</dbReference>
<dbReference type="Pfam" id="PF00092">
    <property type="entry name" value="VWA"/>
    <property type="match status" value="1"/>
</dbReference>
<feature type="compositionally biased region" description="Pro residues" evidence="1">
    <location>
        <begin position="1"/>
        <end position="12"/>
    </location>
</feature>
<sequence length="434" mass="45725">MLASGGPPPAPATPSARPSRPAVCPFSGAVAAAGANSFCPMSRAGGGAASGDASSAGALGTASGQVAGRMLGDPVQAELDALLAEDPDLVCPITLTLLLDPVIASDGCVYERAAVVELARVRGVSPITHAALTGKVLAASEHQARVRGFMSARAQALIEFADRARRDGRAVMAMTALDRLRDYLAALGAGRDSEVVRRFAGISEKLGRAPSLGSPHERISKILREQVARAKAEGETVLQERGTASGAEKSVIFCVDTSGSMRGERIAKAQENLRRIFDQHMEDEDHMSLVKFSHCVEVCFDLQEVAADKRSDLRKKTEEATRYANGGTAFWDALVSCVGNLAVSPSGNQQWIVALTDGLDQHSRAHSMLSAQAAIRDAPGKPDLIVIGIQLQESVKPNLRALCEATERSVFIDASGALANLDDAFQQVAEMICE</sequence>
<dbReference type="PROSITE" id="PS50234">
    <property type="entry name" value="VWFA"/>
    <property type="match status" value="1"/>
</dbReference>
<proteinExistence type="predicted"/>
<dbReference type="InterPro" id="IPR013083">
    <property type="entry name" value="Znf_RING/FYVE/PHD"/>
</dbReference>
<dbReference type="SUPFAM" id="SSF53300">
    <property type="entry name" value="vWA-like"/>
    <property type="match status" value="1"/>
</dbReference>
<organism evidence="3">
    <name type="scientific">Zooxanthella nutricula</name>
    <dbReference type="NCBI Taxonomy" id="1333877"/>
    <lineage>
        <taxon>Eukaryota</taxon>
        <taxon>Sar</taxon>
        <taxon>Alveolata</taxon>
        <taxon>Dinophyceae</taxon>
        <taxon>Peridiniales</taxon>
        <taxon>Peridiniales incertae sedis</taxon>
        <taxon>Zooxanthella</taxon>
    </lineage>
</organism>
<dbReference type="Gene3D" id="3.30.40.10">
    <property type="entry name" value="Zinc/RING finger domain, C3HC4 (zinc finger)"/>
    <property type="match status" value="1"/>
</dbReference>
<dbReference type="Gene3D" id="3.40.50.410">
    <property type="entry name" value="von Willebrand factor, type A domain"/>
    <property type="match status" value="1"/>
</dbReference>
<dbReference type="GO" id="GO:0004842">
    <property type="term" value="F:ubiquitin-protein transferase activity"/>
    <property type="evidence" value="ECO:0007669"/>
    <property type="project" value="InterPro"/>
</dbReference>
<name>A0A7S2NRL6_9DINO</name>
<feature type="domain" description="VWFA" evidence="2">
    <location>
        <begin position="250"/>
        <end position="428"/>
    </location>
</feature>
<feature type="region of interest" description="Disordered" evidence="1">
    <location>
        <begin position="1"/>
        <end position="20"/>
    </location>
</feature>